<keyword evidence="2" id="KW-1003">Cell membrane</keyword>
<name>A0A1H3HD73_9GAMM</name>
<feature type="transmembrane region" description="Helical" evidence="6">
    <location>
        <begin position="154"/>
        <end position="174"/>
    </location>
</feature>
<dbReference type="RefSeq" id="WP_092688112.1">
    <property type="nucleotide sequence ID" value="NZ_FNPK01000004.1"/>
</dbReference>
<feature type="transmembrane region" description="Helical" evidence="6">
    <location>
        <begin position="116"/>
        <end position="142"/>
    </location>
</feature>
<evidence type="ECO:0000256" key="6">
    <source>
        <dbReference type="SAM" id="Phobius"/>
    </source>
</evidence>
<evidence type="ECO:0000313" key="7">
    <source>
        <dbReference type="EMBL" id="SDY13280.1"/>
    </source>
</evidence>
<feature type="transmembrane region" description="Helical" evidence="6">
    <location>
        <begin position="194"/>
        <end position="210"/>
    </location>
</feature>
<dbReference type="EMBL" id="FNPK01000004">
    <property type="protein sequence ID" value="SDY13280.1"/>
    <property type="molecule type" value="Genomic_DNA"/>
</dbReference>
<evidence type="ECO:0000256" key="1">
    <source>
        <dbReference type="ARBA" id="ARBA00004651"/>
    </source>
</evidence>
<dbReference type="PANTHER" id="PTHR30086">
    <property type="entry name" value="ARGININE EXPORTER PROTEIN ARGO"/>
    <property type="match status" value="1"/>
</dbReference>
<sequence length="211" mass="23436">MWAQYGSEFLALALVHFLAVLLPGPDFAVTVRHSVRYGYLIGCLTAIGIGAGISIHVLYTLVGLGIIIQQSSWLLFSLQVCGAMYLIYLGCSLLRTQPFNYAASTENIDSLALSKWKAFMTGLMTNAFNPKATLFFLAIFTTLVHPTTPMKIQIFYGVWMCAVNALWFMVVAILFSRPMVRNNFLKAGNKFEKFMGAVLIILAVKLLFTNI</sequence>
<accession>A0A1H3HD73</accession>
<proteinExistence type="predicted"/>
<dbReference type="GO" id="GO:0005886">
    <property type="term" value="C:plasma membrane"/>
    <property type="evidence" value="ECO:0007669"/>
    <property type="project" value="UniProtKB-SubCell"/>
</dbReference>
<dbReference type="Pfam" id="PF01810">
    <property type="entry name" value="LysE"/>
    <property type="match status" value="1"/>
</dbReference>
<protein>
    <submittedName>
        <fullName evidence="7">Resistance to homoserine/threonine (RhtB) family protein</fullName>
    </submittedName>
</protein>
<dbReference type="GO" id="GO:0015171">
    <property type="term" value="F:amino acid transmembrane transporter activity"/>
    <property type="evidence" value="ECO:0007669"/>
    <property type="project" value="TreeGrafter"/>
</dbReference>
<feature type="transmembrane region" description="Helical" evidence="6">
    <location>
        <begin position="38"/>
        <end position="61"/>
    </location>
</feature>
<feature type="transmembrane region" description="Helical" evidence="6">
    <location>
        <begin position="73"/>
        <end position="96"/>
    </location>
</feature>
<evidence type="ECO:0000256" key="5">
    <source>
        <dbReference type="ARBA" id="ARBA00023136"/>
    </source>
</evidence>
<reference evidence="8" key="1">
    <citation type="submission" date="2016-10" db="EMBL/GenBank/DDBJ databases">
        <authorList>
            <person name="Varghese N."/>
            <person name="Submissions S."/>
        </authorList>
    </citation>
    <scope>NUCLEOTIDE SEQUENCE [LARGE SCALE GENOMIC DNA]</scope>
    <source>
        <strain evidence="8">ANC 5109</strain>
    </source>
</reference>
<dbReference type="PIRSF" id="PIRSF006324">
    <property type="entry name" value="LeuE"/>
    <property type="match status" value="1"/>
</dbReference>
<dbReference type="Proteomes" id="UP000199035">
    <property type="component" value="Unassembled WGS sequence"/>
</dbReference>
<dbReference type="PANTHER" id="PTHR30086:SF21">
    <property type="entry name" value="TRANSPORT PROTEIN"/>
    <property type="match status" value="1"/>
</dbReference>
<keyword evidence="4 6" id="KW-1133">Transmembrane helix</keyword>
<dbReference type="InterPro" id="IPR001123">
    <property type="entry name" value="LeuE-type"/>
</dbReference>
<evidence type="ECO:0000256" key="3">
    <source>
        <dbReference type="ARBA" id="ARBA00022692"/>
    </source>
</evidence>
<evidence type="ECO:0000256" key="2">
    <source>
        <dbReference type="ARBA" id="ARBA00022475"/>
    </source>
</evidence>
<evidence type="ECO:0000313" key="8">
    <source>
        <dbReference type="Proteomes" id="UP000199035"/>
    </source>
</evidence>
<evidence type="ECO:0000256" key="4">
    <source>
        <dbReference type="ARBA" id="ARBA00022989"/>
    </source>
</evidence>
<keyword evidence="8" id="KW-1185">Reference proteome</keyword>
<dbReference type="AlphaFoldDB" id="A0A1H3HD73"/>
<dbReference type="STRING" id="595670.SAMN05421643_10423"/>
<keyword evidence="3 6" id="KW-0812">Transmembrane</keyword>
<keyword evidence="5 6" id="KW-0472">Membrane</keyword>
<comment type="subcellular location">
    <subcellularLocation>
        <location evidence="1">Cell membrane</location>
        <topology evidence="1">Multi-pass membrane protein</topology>
    </subcellularLocation>
</comment>
<organism evidence="7 8">
    <name type="scientific">Acinetobacter kyonggiensis</name>
    <dbReference type="NCBI Taxonomy" id="595670"/>
    <lineage>
        <taxon>Bacteria</taxon>
        <taxon>Pseudomonadati</taxon>
        <taxon>Pseudomonadota</taxon>
        <taxon>Gammaproteobacteria</taxon>
        <taxon>Moraxellales</taxon>
        <taxon>Moraxellaceae</taxon>
        <taxon>Acinetobacter</taxon>
    </lineage>
</organism>
<gene>
    <name evidence="7" type="ORF">SAMN05421643_10423</name>
</gene>